<dbReference type="PANTHER" id="PTHR44942:SF4">
    <property type="entry name" value="METHYLTRANSFERASE TYPE 11 DOMAIN-CONTAINING PROTEIN"/>
    <property type="match status" value="1"/>
</dbReference>
<dbReference type="InterPro" id="IPR029063">
    <property type="entry name" value="SAM-dependent_MTases_sf"/>
</dbReference>
<dbReference type="EMBL" id="ARYK01000001">
    <property type="protein sequence ID" value="KCZ94467.1"/>
    <property type="molecule type" value="Genomic_DNA"/>
</dbReference>
<dbReference type="SUPFAM" id="SSF46785">
    <property type="entry name" value="Winged helix' DNA-binding domain"/>
    <property type="match status" value="1"/>
</dbReference>
<name>A0A059FV34_9PROT</name>
<dbReference type="Gene3D" id="1.10.10.10">
    <property type="entry name" value="Winged helix-like DNA-binding domain superfamily/Winged helix DNA-binding domain"/>
    <property type="match status" value="1"/>
</dbReference>
<feature type="domain" description="HTH arsR-type" evidence="4">
    <location>
        <begin position="1"/>
        <end position="94"/>
    </location>
</feature>
<dbReference type="GO" id="GO:0008757">
    <property type="term" value="F:S-adenosylmethionine-dependent methyltransferase activity"/>
    <property type="evidence" value="ECO:0007669"/>
    <property type="project" value="InterPro"/>
</dbReference>
<dbReference type="SMART" id="SM00418">
    <property type="entry name" value="HTH_ARSR"/>
    <property type="match status" value="1"/>
</dbReference>
<dbReference type="Pfam" id="PF01022">
    <property type="entry name" value="HTH_5"/>
    <property type="match status" value="1"/>
</dbReference>
<dbReference type="GO" id="GO:0032259">
    <property type="term" value="P:methylation"/>
    <property type="evidence" value="ECO:0007669"/>
    <property type="project" value="UniProtKB-KW"/>
</dbReference>
<dbReference type="InterPro" id="IPR036388">
    <property type="entry name" value="WH-like_DNA-bd_sf"/>
</dbReference>
<dbReference type="Gene3D" id="3.40.50.150">
    <property type="entry name" value="Vaccinia Virus protein VP39"/>
    <property type="match status" value="1"/>
</dbReference>
<dbReference type="CDD" id="cd00090">
    <property type="entry name" value="HTH_ARSR"/>
    <property type="match status" value="1"/>
</dbReference>
<dbReference type="NCBIfam" id="NF033788">
    <property type="entry name" value="HTH_metalloreg"/>
    <property type="match status" value="1"/>
</dbReference>
<organism evidence="5 6">
    <name type="scientific">Hyphomonas johnsonii MHS-2</name>
    <dbReference type="NCBI Taxonomy" id="1280950"/>
    <lineage>
        <taxon>Bacteria</taxon>
        <taxon>Pseudomonadati</taxon>
        <taxon>Pseudomonadota</taxon>
        <taxon>Alphaproteobacteria</taxon>
        <taxon>Hyphomonadales</taxon>
        <taxon>Hyphomonadaceae</taxon>
        <taxon>Hyphomonas</taxon>
    </lineage>
</organism>
<dbReference type="GO" id="GO:0003700">
    <property type="term" value="F:DNA-binding transcription factor activity"/>
    <property type="evidence" value="ECO:0007669"/>
    <property type="project" value="InterPro"/>
</dbReference>
<dbReference type="InterPro" id="IPR036390">
    <property type="entry name" value="WH_DNA-bd_sf"/>
</dbReference>
<dbReference type="OrthoDB" id="9789575at2"/>
<dbReference type="InterPro" id="IPR001845">
    <property type="entry name" value="HTH_ArsR_DNA-bd_dom"/>
</dbReference>
<dbReference type="RefSeq" id="WP_035613659.1">
    <property type="nucleotide sequence ID" value="NZ_ARYK01000001.1"/>
</dbReference>
<keyword evidence="2" id="KW-0489">Methyltransferase</keyword>
<dbReference type="PANTHER" id="PTHR44942">
    <property type="entry name" value="METHYLTRANSF_11 DOMAIN-CONTAINING PROTEIN"/>
    <property type="match status" value="1"/>
</dbReference>
<gene>
    <name evidence="5" type="ORF">HJO_03795</name>
</gene>
<reference evidence="5 6" key="1">
    <citation type="journal article" date="2014" name="Antonie Van Leeuwenhoek">
        <title>Hyphomonas beringensis sp. nov. and Hyphomonas chukchiensis sp. nov., isolated from surface seawater of the Bering Sea and Chukchi Sea.</title>
        <authorList>
            <person name="Li C."/>
            <person name="Lai Q."/>
            <person name="Li G."/>
            <person name="Dong C."/>
            <person name="Wang J."/>
            <person name="Liao Y."/>
            <person name="Shao Z."/>
        </authorList>
    </citation>
    <scope>NUCLEOTIDE SEQUENCE [LARGE SCALE GENOMIC DNA]</scope>
    <source>
        <strain evidence="5 6">MHS-2</strain>
    </source>
</reference>
<protein>
    <submittedName>
        <fullName evidence="5">ArsR family transcriptional regulator</fullName>
    </submittedName>
</protein>
<evidence type="ECO:0000259" key="4">
    <source>
        <dbReference type="PROSITE" id="PS50987"/>
    </source>
</evidence>
<dbReference type="PRINTS" id="PR00778">
    <property type="entry name" value="HTHARSR"/>
</dbReference>
<dbReference type="CDD" id="cd02440">
    <property type="entry name" value="AdoMet_MTases"/>
    <property type="match status" value="1"/>
</dbReference>
<sequence length="325" mass="35393">MKSDPAIVIDRLRASGEPTRLRILALLRQKDLSVGELVQILSLSQPRLSHHLKALTNAGLVERLPEGSFVFYRAASKGDGKIFLDFLFEQVDVDTPAFERDSAQLEDVGVMRSESAKTYFSRVAGTWDTIRSLHYPNEAIEQNLLALAGPGPFRRVVDFGTGTGRMLALFAPLAKEAEGIDLSHHMLTVARANLEREGIDAARVRQGDVTAVPFEDGTADLVIIHQVLHYMDAPGRAIAEAGRVLVPGGRLLVVDFAPHDLEFLRAEHGHLRLGVRHDTMASWASDAGLTLSAPRVLAPPKGSDPGLEVNIWVADKPAEAREAVA</sequence>
<keyword evidence="6" id="KW-1185">Reference proteome</keyword>
<evidence type="ECO:0000256" key="3">
    <source>
        <dbReference type="ARBA" id="ARBA00022679"/>
    </source>
</evidence>
<dbReference type="AlphaFoldDB" id="A0A059FV34"/>
<dbReference type="SUPFAM" id="SSF53335">
    <property type="entry name" value="S-adenosyl-L-methionine-dependent methyltransferases"/>
    <property type="match status" value="1"/>
</dbReference>
<dbReference type="InterPro" id="IPR013216">
    <property type="entry name" value="Methyltransf_11"/>
</dbReference>
<dbReference type="InterPro" id="IPR011991">
    <property type="entry name" value="ArsR-like_HTH"/>
</dbReference>
<evidence type="ECO:0000313" key="5">
    <source>
        <dbReference type="EMBL" id="KCZ94467.1"/>
    </source>
</evidence>
<dbReference type="PATRIC" id="fig|1280950.3.peg.773"/>
<accession>A0A059FV34</accession>
<keyword evidence="3" id="KW-0808">Transferase</keyword>
<dbReference type="InterPro" id="IPR051052">
    <property type="entry name" value="Diverse_substrate_MTase"/>
</dbReference>
<evidence type="ECO:0000256" key="1">
    <source>
        <dbReference type="ARBA" id="ARBA00008361"/>
    </source>
</evidence>
<dbReference type="eggNOG" id="COG2226">
    <property type="taxonomic scope" value="Bacteria"/>
</dbReference>
<dbReference type="PROSITE" id="PS50987">
    <property type="entry name" value="HTH_ARSR_2"/>
    <property type="match status" value="1"/>
</dbReference>
<dbReference type="Pfam" id="PF08241">
    <property type="entry name" value="Methyltransf_11"/>
    <property type="match status" value="1"/>
</dbReference>
<comment type="caution">
    <text evidence="5">The sequence shown here is derived from an EMBL/GenBank/DDBJ whole genome shotgun (WGS) entry which is preliminary data.</text>
</comment>
<comment type="similarity">
    <text evidence="1">Belongs to the methyltransferase superfamily.</text>
</comment>
<dbReference type="Proteomes" id="UP000025171">
    <property type="component" value="Unassembled WGS sequence"/>
</dbReference>
<evidence type="ECO:0000313" key="6">
    <source>
        <dbReference type="Proteomes" id="UP000025171"/>
    </source>
</evidence>
<dbReference type="STRING" id="1280950.HJO_03795"/>
<dbReference type="eggNOG" id="COG0640">
    <property type="taxonomic scope" value="Bacteria"/>
</dbReference>
<proteinExistence type="inferred from homology"/>
<evidence type="ECO:0000256" key="2">
    <source>
        <dbReference type="ARBA" id="ARBA00022603"/>
    </source>
</evidence>